<dbReference type="InterPro" id="IPR005857">
    <property type="entry name" value="Cysta_beta_synth"/>
</dbReference>
<dbReference type="OrthoDB" id="728at2759"/>
<accession>A0A6P6YI19</accession>
<keyword evidence="13" id="KW-0028">Amino-acid biosynthesis</keyword>
<dbReference type="EC" id="4.2.1.22" evidence="4 13"/>
<evidence type="ECO:0000256" key="6">
    <source>
        <dbReference type="ARBA" id="ARBA00023122"/>
    </source>
</evidence>
<dbReference type="InterPro" id="IPR050214">
    <property type="entry name" value="Cys_Synth/Cystath_Beta-Synth"/>
</dbReference>
<dbReference type="GO" id="GO:0019343">
    <property type="term" value="P:cysteine biosynthetic process via cystathionine"/>
    <property type="evidence" value="ECO:0007669"/>
    <property type="project" value="UniProtKB-UniRule"/>
</dbReference>
<dbReference type="Proteomes" id="UP000515146">
    <property type="component" value="Unplaced"/>
</dbReference>
<dbReference type="GO" id="GO:0004122">
    <property type="term" value="F:cystathionine beta-synthase activity"/>
    <property type="evidence" value="ECO:0007669"/>
    <property type="project" value="UniProtKB-UniRule"/>
</dbReference>
<dbReference type="Gene3D" id="3.40.50.1100">
    <property type="match status" value="2"/>
</dbReference>
<reference evidence="16" key="1">
    <citation type="submission" date="2025-08" db="UniProtKB">
        <authorList>
            <consortium name="RefSeq"/>
        </authorList>
    </citation>
    <scope>IDENTIFICATION</scope>
    <source>
        <strain evidence="16">Airmid</strain>
    </source>
</reference>
<dbReference type="NCBIfam" id="TIGR01137">
    <property type="entry name" value="cysta_beta"/>
    <property type="match status" value="1"/>
</dbReference>
<dbReference type="GO" id="GO:0006535">
    <property type="term" value="P:cysteine biosynthetic process from serine"/>
    <property type="evidence" value="ECO:0007669"/>
    <property type="project" value="UniProtKB-UniRule"/>
</dbReference>
<dbReference type="SMART" id="SM00116">
    <property type="entry name" value="CBS"/>
    <property type="match status" value="2"/>
</dbReference>
<comment type="cofactor">
    <cofactor evidence="1 13">
        <name>pyridoxal 5'-phosphate</name>
        <dbReference type="ChEBI" id="CHEBI:597326"/>
    </cofactor>
</comment>
<dbReference type="SUPFAM" id="SSF53686">
    <property type="entry name" value="Tryptophan synthase beta subunit-like PLP-dependent enzymes"/>
    <property type="match status" value="1"/>
</dbReference>
<evidence type="ECO:0000256" key="9">
    <source>
        <dbReference type="ARBA" id="ARBA00026192"/>
    </source>
</evidence>
<dbReference type="CTD" id="875"/>
<dbReference type="Pfam" id="PF00571">
    <property type="entry name" value="CBS"/>
    <property type="match status" value="1"/>
</dbReference>
<evidence type="ECO:0000256" key="7">
    <source>
        <dbReference type="ARBA" id="ARBA00023192"/>
    </source>
</evidence>
<dbReference type="OMA" id="TANSPCE"/>
<dbReference type="AlphaFoldDB" id="A0A6P6YI19"/>
<evidence type="ECO:0000256" key="11">
    <source>
        <dbReference type="ARBA" id="ARBA00047490"/>
    </source>
</evidence>
<dbReference type="FunFam" id="3.40.50.1100:FF:000003">
    <property type="entry name" value="Cystathionine beta-synthase"/>
    <property type="match status" value="1"/>
</dbReference>
<dbReference type="RefSeq" id="XP_027205178.1">
    <property type="nucleotide sequence ID" value="XM_027349377.1"/>
</dbReference>
<evidence type="ECO:0000256" key="3">
    <source>
        <dbReference type="ARBA" id="ARBA00007103"/>
    </source>
</evidence>
<dbReference type="InterPro" id="IPR000644">
    <property type="entry name" value="CBS_dom"/>
</dbReference>
<protein>
    <recommendedName>
        <fullName evidence="9 13">Cystathionine beta-synthase</fullName>
        <ecNumber evidence="4 13">4.2.1.22</ecNumber>
    </recommendedName>
</protein>
<keyword evidence="5 13" id="KW-0663">Pyridoxal phosphate</keyword>
<dbReference type="GO" id="GO:0005737">
    <property type="term" value="C:cytoplasm"/>
    <property type="evidence" value="ECO:0007669"/>
    <property type="project" value="InterPro"/>
</dbReference>
<comment type="catalytic activity">
    <reaction evidence="11 13">
        <text>L-homocysteine + L-serine = L,L-cystathionine + H2O</text>
        <dbReference type="Rhea" id="RHEA:10112"/>
        <dbReference type="ChEBI" id="CHEBI:15377"/>
        <dbReference type="ChEBI" id="CHEBI:33384"/>
        <dbReference type="ChEBI" id="CHEBI:58161"/>
        <dbReference type="ChEBI" id="CHEBI:58199"/>
        <dbReference type="EC" id="4.2.1.22"/>
    </reaction>
</comment>
<dbReference type="UniPathway" id="UPA00136">
    <property type="reaction ID" value="UER00201"/>
</dbReference>
<keyword evidence="8 13" id="KW-0456">Lyase</keyword>
<dbReference type="GO" id="GO:0030170">
    <property type="term" value="F:pyridoxal phosphate binding"/>
    <property type="evidence" value="ECO:0007669"/>
    <property type="project" value="UniProtKB-ARBA"/>
</dbReference>
<evidence type="ECO:0000256" key="12">
    <source>
        <dbReference type="PROSITE-ProRule" id="PRU00703"/>
    </source>
</evidence>
<name>A0A6P6YI19_DERPT</name>
<proteinExistence type="inferred from homology"/>
<dbReference type="InterPro" id="IPR001216">
    <property type="entry name" value="P-phosphate_BS"/>
</dbReference>
<evidence type="ECO:0000256" key="2">
    <source>
        <dbReference type="ARBA" id="ARBA00005003"/>
    </source>
</evidence>
<dbReference type="FunFam" id="3.40.50.1100:FF:000118">
    <property type="entry name" value="Related to CYS4-cystathionine beta-synthase"/>
    <property type="match status" value="1"/>
</dbReference>
<dbReference type="PANTHER" id="PTHR10314">
    <property type="entry name" value="CYSTATHIONINE BETA-SYNTHASE"/>
    <property type="match status" value="1"/>
</dbReference>
<dbReference type="KEGG" id="dpte:113798792"/>
<dbReference type="SUPFAM" id="SSF54631">
    <property type="entry name" value="CBS-domain pair"/>
    <property type="match status" value="1"/>
</dbReference>
<dbReference type="FunCoup" id="A0A6P6YI19">
    <property type="interactions" value="254"/>
</dbReference>
<dbReference type="InParanoid" id="A0A6P6YI19"/>
<evidence type="ECO:0000256" key="5">
    <source>
        <dbReference type="ARBA" id="ARBA00022898"/>
    </source>
</evidence>
<dbReference type="PROSITE" id="PS51371">
    <property type="entry name" value="CBS"/>
    <property type="match status" value="1"/>
</dbReference>
<comment type="similarity">
    <text evidence="3 13">Belongs to the cysteine synthase/cystathionine beta-synthase family.</text>
</comment>
<evidence type="ECO:0000313" key="15">
    <source>
        <dbReference type="Proteomes" id="UP000515146"/>
    </source>
</evidence>
<evidence type="ECO:0000256" key="8">
    <source>
        <dbReference type="ARBA" id="ARBA00023239"/>
    </source>
</evidence>
<dbReference type="PROSITE" id="PS00901">
    <property type="entry name" value="CYS_SYNTHASE"/>
    <property type="match status" value="1"/>
</dbReference>
<dbReference type="InterPro" id="IPR001926">
    <property type="entry name" value="TrpB-like_PALP"/>
</dbReference>
<organism evidence="15 16">
    <name type="scientific">Dermatophagoides pteronyssinus</name>
    <name type="common">European house dust mite</name>
    <dbReference type="NCBI Taxonomy" id="6956"/>
    <lineage>
        <taxon>Eukaryota</taxon>
        <taxon>Metazoa</taxon>
        <taxon>Ecdysozoa</taxon>
        <taxon>Arthropoda</taxon>
        <taxon>Chelicerata</taxon>
        <taxon>Arachnida</taxon>
        <taxon>Acari</taxon>
        <taxon>Acariformes</taxon>
        <taxon>Sarcoptiformes</taxon>
        <taxon>Astigmata</taxon>
        <taxon>Psoroptidia</taxon>
        <taxon>Analgoidea</taxon>
        <taxon>Pyroglyphidae</taxon>
        <taxon>Dermatophagoidinae</taxon>
        <taxon>Dermatophagoides</taxon>
    </lineage>
</organism>
<evidence type="ECO:0000256" key="4">
    <source>
        <dbReference type="ARBA" id="ARBA00012041"/>
    </source>
</evidence>
<keyword evidence="7 13" id="KW-0198">Cysteine biosynthesis</keyword>
<evidence type="ECO:0000313" key="16">
    <source>
        <dbReference type="RefSeq" id="XP_027205178.1"/>
    </source>
</evidence>
<evidence type="ECO:0000259" key="14">
    <source>
        <dbReference type="PROSITE" id="PS51371"/>
    </source>
</evidence>
<sequence length="553" mass="61739">METVQSQSQCQFKMATKMKINDMDMDKNINPNSSSSEPIPGYIAPDKPMECKWSLNCDDASNPHCHRKYVTKPKIMDSILEHIGDTPLVRLDRIRKYFNIKCELLAKCEFFNPGGSVKDRIGWRMILDAERDGKLKPGDTIIEPTSGNTGIGLALASAIRGYHCIIVMPEKMSNEKVNVLRALGAEIIRTPNSARFDSPNSHICIAQKLQSQIKNSIILDQYRNPGNPLAHYDTTGFEILEQTDGKLDMIVMGAGTGGTMTGVARRIKEELPDCKIIGVDPVGSILAGPNQTNVTFYEVEGIGYDFIPTVMDRTIVDQWIKVDDRESLRLARLLIRLEGLLCGGSSGSALAGALRAAKHLNEQQRCVIVLPDGVRNYMTKFLDDDWLAERNIDLPVELQPKQSAKWFYNKTVKELIQGVNVKTIEETAKCLDAINIMKMNGFDQLPVVINNNNGNNQKQLIGMVTVGDIMLKLAAGTIKSLDCPITNVVQRQFPIMQSNESIGRLIHLLRRNPYVAIVVVSESTQQQPIRQMIEAIITHIDILNYLVKFDQSD</sequence>
<gene>
    <name evidence="16" type="primary">LOC113798792</name>
</gene>
<dbReference type="Gene3D" id="3.10.580.10">
    <property type="entry name" value="CBS-domain"/>
    <property type="match status" value="1"/>
</dbReference>
<comment type="pathway">
    <text evidence="2">Amino-acid biosynthesis; L-cysteine biosynthesis; L-cysteine from L-homocysteine and L-serine: step 1/2.</text>
</comment>
<keyword evidence="6 12" id="KW-0129">CBS domain</keyword>
<keyword evidence="15" id="KW-1185">Reference proteome</keyword>
<evidence type="ECO:0000256" key="1">
    <source>
        <dbReference type="ARBA" id="ARBA00001933"/>
    </source>
</evidence>
<dbReference type="Pfam" id="PF00291">
    <property type="entry name" value="PALP"/>
    <property type="match status" value="1"/>
</dbReference>
<evidence type="ECO:0000256" key="10">
    <source>
        <dbReference type="ARBA" id="ARBA00045425"/>
    </source>
</evidence>
<evidence type="ECO:0000256" key="13">
    <source>
        <dbReference type="RuleBase" id="RU361204"/>
    </source>
</evidence>
<dbReference type="InterPro" id="IPR036052">
    <property type="entry name" value="TrpB-like_PALP_sf"/>
</dbReference>
<dbReference type="CDD" id="cd01561">
    <property type="entry name" value="CBS_like"/>
    <property type="match status" value="1"/>
</dbReference>
<feature type="domain" description="CBS" evidence="14">
    <location>
        <begin position="415"/>
        <end position="480"/>
    </location>
</feature>
<dbReference type="InterPro" id="IPR046342">
    <property type="entry name" value="CBS_dom_sf"/>
</dbReference>
<comment type="function">
    <text evidence="10">Hydro-lyase catalyzing the first step of the transsulfuration pathway, where the hydroxyl group of L-serine is displaced by L-homocysteine in a beta-replacement reaction to form L-cystathionine, the precursor of L-cysteine. This catabolic route allows the elimination of L-methionine and the toxic metabolite L-homocysteine. Also involved in the production of hydrogen sulfide, a gasotransmitter with signaling and cytoprotective effects on neurons.</text>
</comment>